<keyword evidence="1" id="KW-0378">Hydrolase</keyword>
<dbReference type="CDD" id="cd02857">
    <property type="entry name" value="E_set_CDase_PDE_N"/>
    <property type="match status" value="1"/>
</dbReference>
<dbReference type="InterPro" id="IPR014756">
    <property type="entry name" value="Ig_E-set"/>
</dbReference>
<dbReference type="AlphaFoldDB" id="A0A2T8FFW4"/>
<dbReference type="InterPro" id="IPR006047">
    <property type="entry name" value="GH13_cat_dom"/>
</dbReference>
<protein>
    <submittedName>
        <fullName evidence="5">Alpha-glycosidase</fullName>
    </submittedName>
</protein>
<proteinExistence type="predicted"/>
<dbReference type="Pfam" id="PF00128">
    <property type="entry name" value="Alpha-amylase"/>
    <property type="match status" value="1"/>
</dbReference>
<dbReference type="Gene3D" id="3.20.20.80">
    <property type="entry name" value="Glycosidases"/>
    <property type="match status" value="1"/>
</dbReference>
<dbReference type="Proteomes" id="UP000246018">
    <property type="component" value="Unassembled WGS sequence"/>
</dbReference>
<evidence type="ECO:0000256" key="1">
    <source>
        <dbReference type="ARBA" id="ARBA00022801"/>
    </source>
</evidence>
<dbReference type="SUPFAM" id="SSF81296">
    <property type="entry name" value="E set domains"/>
    <property type="match status" value="1"/>
</dbReference>
<keyword evidence="6" id="KW-1185">Reference proteome</keyword>
<dbReference type="InterPro" id="IPR004185">
    <property type="entry name" value="Glyco_hydro_13_lg-like_dom"/>
</dbReference>
<sequence>MSLLDQPHHDGSPLYVDDEAPRLGDTVAVRVRTTAADPIEAVWLRTTFDEEPVFHPTTATRAGDVVWWEGALPVHNPVTHYRFLVVRGGDQTWLTGAGEIGHDVPDAHDFRISAFPQAPDWGRDGVVYQIFPDRFARSAQADEHPVPAWAIPAAWDDEVIFEPDDPRTPLQFYGGDLDGITEHLDHVAEVGADIVYTTPVFPGESNHRYNATTFTEVDPLLGGDAAYERLSTAVHVRGWRILGDLTTNHTGDTHEWFRSAAADPTARERSFYYFEEDGSYACWMGHGTLPKVNHGDPDLRAAMVEGKDSVVGRWLRPPYDVDGWRIDVANMTGRLGALDVNHEVAQAARRTAEALREDPLVIGEHNHDATGDVDGDGWHGTMNYSGFSWPVWSWLRDPATPARPFGRPVKVPRRPGQAVLDTFRAWHGALGWRATTTSWNILGSHDSARIRTVVGSPAVHRVAAGLQFALPGVPMVFAGDEIGLEGVNGEDSRRTMPWDRPEAWDRETLATYTALAGVRRERTALRRGGLRWAHVDDDALVFVREHADGPVLVCARRAAGPAVTLPARALGASHGSHLLGTEEGGGDLAAHGDQLVVPPSDGPRLDLWALA</sequence>
<organism evidence="5 6">
    <name type="scientific">Nocardioides gansuensis</name>
    <dbReference type="NCBI Taxonomy" id="2138300"/>
    <lineage>
        <taxon>Bacteria</taxon>
        <taxon>Bacillati</taxon>
        <taxon>Actinomycetota</taxon>
        <taxon>Actinomycetes</taxon>
        <taxon>Propionibacteriales</taxon>
        <taxon>Nocardioidaceae</taxon>
        <taxon>Nocardioides</taxon>
    </lineage>
</organism>
<dbReference type="CDD" id="cd11338">
    <property type="entry name" value="AmyAc_CMD"/>
    <property type="match status" value="1"/>
</dbReference>
<feature type="region of interest" description="Disordered" evidence="3">
    <location>
        <begin position="576"/>
        <end position="597"/>
    </location>
</feature>
<dbReference type="GO" id="GO:0004553">
    <property type="term" value="F:hydrolase activity, hydrolyzing O-glycosyl compounds"/>
    <property type="evidence" value="ECO:0007669"/>
    <property type="project" value="InterPro"/>
</dbReference>
<dbReference type="Gene3D" id="2.60.40.10">
    <property type="entry name" value="Immunoglobulins"/>
    <property type="match status" value="1"/>
</dbReference>
<evidence type="ECO:0000259" key="4">
    <source>
        <dbReference type="SMART" id="SM00642"/>
    </source>
</evidence>
<evidence type="ECO:0000256" key="2">
    <source>
        <dbReference type="ARBA" id="ARBA00023295"/>
    </source>
</evidence>
<name>A0A2T8FFW4_9ACTN</name>
<evidence type="ECO:0000313" key="6">
    <source>
        <dbReference type="Proteomes" id="UP000246018"/>
    </source>
</evidence>
<dbReference type="PANTHER" id="PTHR10357:SF210">
    <property type="entry name" value="MALTODEXTRIN GLUCOSIDASE"/>
    <property type="match status" value="1"/>
</dbReference>
<comment type="caution">
    <text evidence="5">The sequence shown here is derived from an EMBL/GenBank/DDBJ whole genome shotgun (WGS) entry which is preliminary data.</text>
</comment>
<dbReference type="SMART" id="SM00642">
    <property type="entry name" value="Aamy"/>
    <property type="match status" value="1"/>
</dbReference>
<evidence type="ECO:0000313" key="5">
    <source>
        <dbReference type="EMBL" id="PVG84589.1"/>
    </source>
</evidence>
<dbReference type="InterPro" id="IPR013783">
    <property type="entry name" value="Ig-like_fold"/>
</dbReference>
<gene>
    <name evidence="5" type="ORF">DDE18_03030</name>
</gene>
<keyword evidence="2 5" id="KW-0326">Glycosidase</keyword>
<evidence type="ECO:0000256" key="3">
    <source>
        <dbReference type="SAM" id="MobiDB-lite"/>
    </source>
</evidence>
<dbReference type="EMBL" id="QDGZ01000001">
    <property type="protein sequence ID" value="PVG84589.1"/>
    <property type="molecule type" value="Genomic_DNA"/>
</dbReference>
<dbReference type="InterPro" id="IPR017853">
    <property type="entry name" value="GH"/>
</dbReference>
<accession>A0A2T8FFW4</accession>
<dbReference type="PANTHER" id="PTHR10357">
    <property type="entry name" value="ALPHA-AMYLASE FAMILY MEMBER"/>
    <property type="match status" value="1"/>
</dbReference>
<reference evidence="5 6" key="1">
    <citation type="submission" date="2018-04" db="EMBL/GenBank/DDBJ databases">
        <title>Genome of Nocardioides gansuensis WSJ-1.</title>
        <authorList>
            <person name="Wu S."/>
            <person name="Wang G."/>
        </authorList>
    </citation>
    <scope>NUCLEOTIDE SEQUENCE [LARGE SCALE GENOMIC DNA]</scope>
    <source>
        <strain evidence="5 6">WSJ-1</strain>
    </source>
</reference>
<dbReference type="RefSeq" id="WP_116570722.1">
    <property type="nucleotide sequence ID" value="NZ_QDGZ01000001.1"/>
</dbReference>
<feature type="domain" description="Glycosyl hydrolase family 13 catalytic" evidence="4">
    <location>
        <begin position="129"/>
        <end position="519"/>
    </location>
</feature>
<dbReference type="SUPFAM" id="SSF51445">
    <property type="entry name" value="(Trans)glycosidases"/>
    <property type="match status" value="1"/>
</dbReference>
<dbReference type="GO" id="GO:0005975">
    <property type="term" value="P:carbohydrate metabolic process"/>
    <property type="evidence" value="ECO:0007669"/>
    <property type="project" value="InterPro"/>
</dbReference>
<dbReference type="OrthoDB" id="9802433at2"/>